<dbReference type="PANTHER" id="PTHR30121:SF6">
    <property type="entry name" value="SLR6007 PROTEIN"/>
    <property type="match status" value="1"/>
</dbReference>
<dbReference type="RefSeq" id="WP_285577025.1">
    <property type="nucleotide sequence ID" value="NZ_BSTK01000009.1"/>
</dbReference>
<keyword evidence="3" id="KW-1185">Reference proteome</keyword>
<protein>
    <recommendedName>
        <fullName evidence="1">Helicase HerA central domain-containing protein</fullName>
    </recommendedName>
</protein>
<evidence type="ECO:0000313" key="3">
    <source>
        <dbReference type="Proteomes" id="UP001165074"/>
    </source>
</evidence>
<evidence type="ECO:0000313" key="2">
    <source>
        <dbReference type="EMBL" id="GLY87732.1"/>
    </source>
</evidence>
<accession>A0A9W6S8N8</accession>
<dbReference type="InterPro" id="IPR051162">
    <property type="entry name" value="T4SS_component"/>
</dbReference>
<proteinExistence type="predicted"/>
<dbReference type="Proteomes" id="UP001165074">
    <property type="component" value="Unassembled WGS sequence"/>
</dbReference>
<dbReference type="Pfam" id="PF01935">
    <property type="entry name" value="DUF87"/>
    <property type="match status" value="1"/>
</dbReference>
<dbReference type="PANTHER" id="PTHR30121">
    <property type="entry name" value="UNCHARACTERIZED PROTEIN YJGR-RELATED"/>
    <property type="match status" value="1"/>
</dbReference>
<feature type="domain" description="Helicase HerA central" evidence="1">
    <location>
        <begin position="300"/>
        <end position="383"/>
    </location>
</feature>
<gene>
    <name evidence="2" type="ORF">Airi02_056610</name>
</gene>
<reference evidence="2" key="1">
    <citation type="submission" date="2023-03" db="EMBL/GenBank/DDBJ databases">
        <title>Actinoallomurus iriomotensis NBRC 103684.</title>
        <authorList>
            <person name="Ichikawa N."/>
            <person name="Sato H."/>
            <person name="Tonouchi N."/>
        </authorList>
    </citation>
    <scope>NUCLEOTIDE SEQUENCE</scope>
    <source>
        <strain evidence="2">NBRC 103684</strain>
    </source>
</reference>
<dbReference type="SUPFAM" id="SSF52540">
    <property type="entry name" value="P-loop containing nucleoside triphosphate hydrolases"/>
    <property type="match status" value="1"/>
</dbReference>
<dbReference type="InterPro" id="IPR002789">
    <property type="entry name" value="HerA_central"/>
</dbReference>
<dbReference type="EMBL" id="BSTK01000009">
    <property type="protein sequence ID" value="GLY87732.1"/>
    <property type="molecule type" value="Genomic_DNA"/>
</dbReference>
<organism evidence="2 3">
    <name type="scientific">Actinoallomurus iriomotensis</name>
    <dbReference type="NCBI Taxonomy" id="478107"/>
    <lineage>
        <taxon>Bacteria</taxon>
        <taxon>Bacillati</taxon>
        <taxon>Actinomycetota</taxon>
        <taxon>Actinomycetes</taxon>
        <taxon>Streptosporangiales</taxon>
        <taxon>Thermomonosporaceae</taxon>
        <taxon>Actinoallomurus</taxon>
    </lineage>
</organism>
<dbReference type="InterPro" id="IPR027417">
    <property type="entry name" value="P-loop_NTPase"/>
</dbReference>
<dbReference type="AlphaFoldDB" id="A0A9W6S8N8"/>
<comment type="caution">
    <text evidence="2">The sequence shown here is derived from an EMBL/GenBank/DDBJ whole genome shotgun (WGS) entry which is preliminary data.</text>
</comment>
<dbReference type="Gene3D" id="3.40.50.300">
    <property type="entry name" value="P-loop containing nucleotide triphosphate hydrolases"/>
    <property type="match status" value="2"/>
</dbReference>
<name>A0A9W6S8N8_9ACTN</name>
<sequence length="951" mass="102305">MAEPVWDVVRGVPACRLAEVPRRRLTDEGEVPERDDGRDQRLAALVSAYHSGDPMLLGWRRESAAGPVEVFVGGHGLITEADDGGAALSLPVGGHGRMLGPGAVAEVMREFPSWVRIGGVTDGLLTDDQSDRAAPVTRPSLEDCLLSVWTRPFAWLLLAEPVGAEETGRLADDVADRAYTAQSMAERSPENAVEAARLERRHRELRQAATSGLWRVSLLAGGTDPRAAARVAALVCASADLDGLPYALAPQGTSAAWPFEASSRLVAALARPPAREVPGVRFVVRPEFDVTPETAAGGVPLGRVLDRNRTDVGALSVPLESLNRHTFVCGATGAGKSQTVRGLLASASAAGLPWLVVEPAKAEYRLMAARLPAAEVVAIRPGEVDAIAAGINPLEPARDADGRAFPLQTHADLVRALFLAAFESDEPFPQVLSAALTRCYEQLGWDLALGEPRTPGTAPRYPTLADLQAAAEQVVTEIGYGKEITDNVRGFIRVRLSSLRLGTTGRFFEGGHPIDFERLLARNVVFEIEDVGDDRDKAFLMGTVLVRLVEYLRMRQRTSGAATGLAHLSVFEEAHRLLRRSEESGPAAHAVEMFAGLLAEIRAYGEGLIVAEQIPSKLVPDVIKNTAVKIVHRLPAKDDRDAVGATMNITDAQSQFLVTLRPGEGAVFTDGMDYPHLARMPDGTAVETTRAARTTSPAVLVDPRSTTCGADCHASPCTLRDMRTAQRVLADHPQVVLWAELATAAHLSGWGSPVPAPAILDALRALPGRLRDCALSHAVDGAVAARASAIAALSDPRRLADHLVATLRGRLNGGPVCTGEEPEWFTVPYRWCLVLEELQTTHRRTPDGPRHPSSPEWERRYGRAVPGGDVAEQLEHVSRWWDRDQRDHTTREATLWGTATPSAIETAASARRGDDDFATRLTEAATDLGNIDGLLRFYVPRPHENAVAPTG</sequence>
<evidence type="ECO:0000259" key="1">
    <source>
        <dbReference type="Pfam" id="PF01935"/>
    </source>
</evidence>